<protein>
    <recommendedName>
        <fullName evidence="13">Heme A synthase</fullName>
        <shortName evidence="13">HAS</shortName>
        <ecNumber evidence="13">1.17.99.9</ecNumber>
    </recommendedName>
    <alternativeName>
        <fullName evidence="13">Cytochrome aa3-controlling protein</fullName>
    </alternativeName>
</protein>
<evidence type="ECO:0000256" key="7">
    <source>
        <dbReference type="ARBA" id="ARBA00023002"/>
    </source>
</evidence>
<dbReference type="Proteomes" id="UP001210720">
    <property type="component" value="Unassembled WGS sequence"/>
</dbReference>
<feature type="transmembrane region" description="Helical" evidence="13">
    <location>
        <begin position="226"/>
        <end position="250"/>
    </location>
</feature>
<gene>
    <name evidence="13" type="primary">ctaA</name>
    <name evidence="14" type="ORF">PFY00_06740</name>
</gene>
<comment type="subcellular location">
    <subcellularLocation>
        <location evidence="13">Cell membrane</location>
        <topology evidence="13">Multi-pass membrane protein</topology>
    </subcellularLocation>
    <subcellularLocation>
        <location evidence="2">Membrane</location>
        <topology evidence="2">Multi-pass membrane protein</topology>
    </subcellularLocation>
</comment>
<evidence type="ECO:0000256" key="10">
    <source>
        <dbReference type="ARBA" id="ARBA00023136"/>
    </source>
</evidence>
<keyword evidence="10 13" id="KW-0472">Membrane</keyword>
<evidence type="ECO:0000313" key="14">
    <source>
        <dbReference type="EMBL" id="MDA7424415.1"/>
    </source>
</evidence>
<dbReference type="EMBL" id="JAQIOY010000002">
    <property type="protein sequence ID" value="MDA7424415.1"/>
    <property type="molecule type" value="Genomic_DNA"/>
</dbReference>
<evidence type="ECO:0000256" key="9">
    <source>
        <dbReference type="ARBA" id="ARBA00023133"/>
    </source>
</evidence>
<comment type="subunit">
    <text evidence="13">Interacts with CtaB.</text>
</comment>
<dbReference type="PANTHER" id="PTHR23289:SF2">
    <property type="entry name" value="CYTOCHROME C OXIDASE ASSEMBLY PROTEIN COX15 HOMOLOG"/>
    <property type="match status" value="1"/>
</dbReference>
<proteinExistence type="inferred from homology"/>
<evidence type="ECO:0000256" key="3">
    <source>
        <dbReference type="ARBA" id="ARBA00022475"/>
    </source>
</evidence>
<evidence type="ECO:0000256" key="8">
    <source>
        <dbReference type="ARBA" id="ARBA00023004"/>
    </source>
</evidence>
<dbReference type="PANTHER" id="PTHR23289">
    <property type="entry name" value="CYTOCHROME C OXIDASE ASSEMBLY PROTEIN COX15"/>
    <property type="match status" value="1"/>
</dbReference>
<evidence type="ECO:0000256" key="12">
    <source>
        <dbReference type="ARBA" id="ARBA00048044"/>
    </source>
</evidence>
<evidence type="ECO:0000256" key="11">
    <source>
        <dbReference type="ARBA" id="ARBA00044501"/>
    </source>
</evidence>
<dbReference type="HAMAP" id="MF_01665">
    <property type="entry name" value="HemeA_synth_type2"/>
    <property type="match status" value="1"/>
</dbReference>
<comment type="function">
    <text evidence="13">Catalyzes the conversion of heme O to heme A by two successive hydroxylations of the methyl group at C8. The first hydroxylation forms heme I, the second hydroxylation results in an unstable dihydroxymethyl group, which spontaneously dehydrates, resulting in the formyl group of heme A.</text>
</comment>
<dbReference type="Pfam" id="PF02628">
    <property type="entry name" value="COX15-CtaA"/>
    <property type="match status" value="1"/>
</dbReference>
<evidence type="ECO:0000313" key="15">
    <source>
        <dbReference type="Proteomes" id="UP001210720"/>
    </source>
</evidence>
<comment type="catalytic activity">
    <reaction evidence="12">
        <text>Fe(II)-heme o + 2 A + H2O = Fe(II)-heme a + 2 AH2</text>
        <dbReference type="Rhea" id="RHEA:63388"/>
        <dbReference type="ChEBI" id="CHEBI:13193"/>
        <dbReference type="ChEBI" id="CHEBI:15377"/>
        <dbReference type="ChEBI" id="CHEBI:17499"/>
        <dbReference type="ChEBI" id="CHEBI:60530"/>
        <dbReference type="ChEBI" id="CHEBI:61715"/>
        <dbReference type="EC" id="1.17.99.9"/>
    </reaction>
    <physiologicalReaction direction="left-to-right" evidence="12">
        <dbReference type="Rhea" id="RHEA:63389"/>
    </physiologicalReaction>
</comment>
<feature type="transmembrane region" description="Helical" evidence="13">
    <location>
        <begin position="124"/>
        <end position="141"/>
    </location>
</feature>
<keyword evidence="4 13" id="KW-0812">Transmembrane</keyword>
<dbReference type="RefSeq" id="WP_271431770.1">
    <property type="nucleotide sequence ID" value="NZ_JAQIOY010000002.1"/>
</dbReference>
<feature type="transmembrane region" description="Helical" evidence="13">
    <location>
        <begin position="350"/>
        <end position="370"/>
    </location>
</feature>
<keyword evidence="15" id="KW-1185">Reference proteome</keyword>
<evidence type="ECO:0000256" key="5">
    <source>
        <dbReference type="ARBA" id="ARBA00022723"/>
    </source>
</evidence>
<feature type="transmembrane region" description="Helical" evidence="13">
    <location>
        <begin position="322"/>
        <end position="344"/>
    </location>
</feature>
<sequence length="383" mass="42631">MAQKRKLFEEVAETSAEAKTAPAGGMIDSGKRGARGAIRAWLMVLFALVVVMIAVGGLTRLTDSGLSITEWKPVTGALPPMSEAAWVEEFEKYKQIPEYQLQNKGMSMSEFKVIYWWEWGHRQLGRVIGLVWALGFFGFLLARKIPTGWTPRLLGLGVLGGLQGAIGWWMVSSGLSGQMLDVASYRLATHLGLAFVILGFIAWYVFTLGREERDLMQARRSSEAKLFSMSTGLMHFAFLQILIGALVAGIDAGRTYNDWPLMAGGFLPPYPFDIEPIWRNFFENAGLVQFMHRIAGYLLFAFGVVVWLRARKSANSDTRFRFNSVFAVLLLQIVLGIATVVYGAPWHIAIVHQFVAVALWTLILRARFAARYPLTQSIRGSAA</sequence>
<comment type="pathway">
    <text evidence="11 13">Porphyrin-containing compound metabolism; heme A biosynthesis; heme A from heme O: step 1/1.</text>
</comment>
<organism evidence="14 15">
    <name type="scientific">Thalassococcus lentus</name>
    <dbReference type="NCBI Taxonomy" id="1210524"/>
    <lineage>
        <taxon>Bacteria</taxon>
        <taxon>Pseudomonadati</taxon>
        <taxon>Pseudomonadota</taxon>
        <taxon>Alphaproteobacteria</taxon>
        <taxon>Rhodobacterales</taxon>
        <taxon>Roseobacteraceae</taxon>
        <taxon>Thalassococcus</taxon>
    </lineage>
</organism>
<evidence type="ECO:0000256" key="6">
    <source>
        <dbReference type="ARBA" id="ARBA00022989"/>
    </source>
</evidence>
<keyword evidence="8 13" id="KW-0408">Iron</keyword>
<dbReference type="InterPro" id="IPR023754">
    <property type="entry name" value="HemeA_Synthase_type2"/>
</dbReference>
<evidence type="ECO:0000256" key="13">
    <source>
        <dbReference type="HAMAP-Rule" id="MF_01665"/>
    </source>
</evidence>
<feature type="binding site" description="axial binding residue" evidence="13">
    <location>
        <position position="352"/>
    </location>
    <ligand>
        <name>heme</name>
        <dbReference type="ChEBI" id="CHEBI:30413"/>
    </ligand>
    <ligandPart>
        <name>Fe</name>
        <dbReference type="ChEBI" id="CHEBI:18248"/>
    </ligandPart>
</feature>
<feature type="transmembrane region" description="Helical" evidence="13">
    <location>
        <begin position="290"/>
        <end position="310"/>
    </location>
</feature>
<comment type="similarity">
    <text evidence="13">Belongs to the COX15/CtaA family. Type 2 subfamily.</text>
</comment>
<reference evidence="14 15" key="1">
    <citation type="submission" date="2023-01" db="EMBL/GenBank/DDBJ databases">
        <title>Thalassococcus onchidii sp. nov., isolated from a marine invertebrate from the South China Sea.</title>
        <authorList>
            <person name="Xu S."/>
            <person name="Liu Z."/>
            <person name="Xu Y."/>
        </authorList>
    </citation>
    <scope>NUCLEOTIDE SEQUENCE [LARGE SCALE GENOMIC DNA]</scope>
    <source>
        <strain evidence="14 15">KCTC 32084</strain>
    </source>
</reference>
<name>A0ABT4XR84_9RHOB</name>
<keyword evidence="6 13" id="KW-1133">Transmembrane helix</keyword>
<dbReference type="InterPro" id="IPR003780">
    <property type="entry name" value="COX15/CtaA_fam"/>
</dbReference>
<feature type="transmembrane region" description="Helical" evidence="13">
    <location>
        <begin position="40"/>
        <end position="59"/>
    </location>
</feature>
<evidence type="ECO:0000256" key="1">
    <source>
        <dbReference type="ARBA" id="ARBA00001970"/>
    </source>
</evidence>
<keyword evidence="7 13" id="KW-0560">Oxidoreductase</keyword>
<keyword evidence="3 13" id="KW-1003">Cell membrane</keyword>
<evidence type="ECO:0000256" key="2">
    <source>
        <dbReference type="ARBA" id="ARBA00004141"/>
    </source>
</evidence>
<evidence type="ECO:0000256" key="4">
    <source>
        <dbReference type="ARBA" id="ARBA00022692"/>
    </source>
</evidence>
<dbReference type="NCBIfam" id="NF045570">
    <property type="entry name" value="HemSynCtaAAlphapr"/>
    <property type="match status" value="1"/>
</dbReference>
<feature type="transmembrane region" description="Helical" evidence="13">
    <location>
        <begin position="183"/>
        <end position="206"/>
    </location>
</feature>
<dbReference type="EC" id="1.17.99.9" evidence="13"/>
<keyword evidence="9 13" id="KW-0350">Heme biosynthesis</keyword>
<accession>A0ABT4XR84</accession>
<keyword evidence="5 13" id="KW-0479">Metal-binding</keyword>
<feature type="transmembrane region" description="Helical" evidence="13">
    <location>
        <begin position="153"/>
        <end position="171"/>
    </location>
</feature>
<comment type="cofactor">
    <cofactor evidence="1 13">
        <name>heme b</name>
        <dbReference type="ChEBI" id="CHEBI:60344"/>
    </cofactor>
</comment>
<dbReference type="InterPro" id="IPR054616">
    <property type="entry name" value="HemA_synt_rhodobact"/>
</dbReference>
<comment type="caution">
    <text evidence="14">The sequence shown here is derived from an EMBL/GenBank/DDBJ whole genome shotgun (WGS) entry which is preliminary data.</text>
</comment>
<feature type="binding site" description="axial binding residue" evidence="13">
    <location>
        <position position="292"/>
    </location>
    <ligand>
        <name>heme</name>
        <dbReference type="ChEBI" id="CHEBI:30413"/>
    </ligand>
    <ligandPart>
        <name>Fe</name>
        <dbReference type="ChEBI" id="CHEBI:18248"/>
    </ligandPart>
</feature>